<dbReference type="InterPro" id="IPR036398">
    <property type="entry name" value="CA_dom_sf"/>
</dbReference>
<gene>
    <name evidence="4" type="primary">CA3</name>
</gene>
<proteinExistence type="evidence at transcript level"/>
<feature type="non-terminal residue" evidence="4">
    <location>
        <position position="1"/>
    </location>
</feature>
<dbReference type="GO" id="GO:0004089">
    <property type="term" value="F:carbonate dehydratase activity"/>
    <property type="evidence" value="ECO:0007669"/>
    <property type="project" value="InterPro"/>
</dbReference>
<feature type="chain" id="PRO_5001939501" evidence="2">
    <location>
        <begin position="21"/>
        <end position="267"/>
    </location>
</feature>
<dbReference type="PANTHER" id="PTHR18952:SF208">
    <property type="entry name" value="CARBONIC ANHYDRASE XA-RELATED"/>
    <property type="match status" value="1"/>
</dbReference>
<dbReference type="SUPFAM" id="SSF51069">
    <property type="entry name" value="Carbonic anhydrase"/>
    <property type="match status" value="1"/>
</dbReference>
<dbReference type="Pfam" id="PF00194">
    <property type="entry name" value="Carb_anhydrase"/>
    <property type="match status" value="1"/>
</dbReference>
<dbReference type="PANTHER" id="PTHR18952">
    <property type="entry name" value="CARBONIC ANHYDRASE"/>
    <property type="match status" value="1"/>
</dbReference>
<feature type="signal peptide" evidence="2">
    <location>
        <begin position="1"/>
        <end position="20"/>
    </location>
</feature>
<dbReference type="CDD" id="cd00326">
    <property type="entry name" value="alpha_CA"/>
    <property type="match status" value="1"/>
</dbReference>
<dbReference type="InterPro" id="IPR001148">
    <property type="entry name" value="CA_dom"/>
</dbReference>
<dbReference type="InterPro" id="IPR023561">
    <property type="entry name" value="Carbonic_anhydrase_a-class"/>
</dbReference>
<feature type="domain" description="Alpha-carbonic anhydrase" evidence="3">
    <location>
        <begin position="25"/>
        <end position="267"/>
    </location>
</feature>
<evidence type="ECO:0000256" key="2">
    <source>
        <dbReference type="SAM" id="SignalP"/>
    </source>
</evidence>
<dbReference type="SMART" id="SM01057">
    <property type="entry name" value="Carb_anhydrase"/>
    <property type="match status" value="1"/>
</dbReference>
<organism evidence="4">
    <name type="scientific">Leucosolenia complicata</name>
    <dbReference type="NCBI Taxonomy" id="433461"/>
    <lineage>
        <taxon>Eukaryota</taxon>
        <taxon>Metazoa</taxon>
        <taxon>Porifera</taxon>
        <taxon>Calcarea</taxon>
        <taxon>Calcaronea</taxon>
        <taxon>Leucosolenida</taxon>
        <taxon>Leucosoleniidae</taxon>
        <taxon>Leucosolenia</taxon>
    </lineage>
</organism>
<evidence type="ECO:0000259" key="3">
    <source>
        <dbReference type="PROSITE" id="PS51144"/>
    </source>
</evidence>
<dbReference type="GO" id="GO:0008270">
    <property type="term" value="F:zinc ion binding"/>
    <property type="evidence" value="ECO:0007669"/>
    <property type="project" value="InterPro"/>
</dbReference>
<dbReference type="PROSITE" id="PS51144">
    <property type="entry name" value="ALPHA_CA_2"/>
    <property type="match status" value="1"/>
</dbReference>
<dbReference type="EMBL" id="LN609542">
    <property type="protein sequence ID" value="CEF71788.1"/>
    <property type="molecule type" value="mRNA"/>
</dbReference>
<feature type="non-terminal residue" evidence="4">
    <location>
        <position position="267"/>
    </location>
</feature>
<reference evidence="4" key="1">
    <citation type="submission" date="2014-09" db="EMBL/GenBank/DDBJ databases">
        <title>Calcareous sponge genomes reveal complex evolution of alpha-carbonic anhydrases and two key biomineralization enzymes.</title>
        <authorList>
            <person name="Voigt O."/>
            <person name="Adamski M."/>
            <person name="Sluzek K."/>
            <person name="Adamska M."/>
        </authorList>
    </citation>
    <scope>NUCLEOTIDE SEQUENCE</scope>
</reference>
<dbReference type="GO" id="GO:0006730">
    <property type="term" value="P:one-carbon metabolic process"/>
    <property type="evidence" value="ECO:0007669"/>
    <property type="project" value="TreeGrafter"/>
</dbReference>
<dbReference type="AlphaFoldDB" id="A0A098CYU9"/>
<dbReference type="Gene3D" id="3.10.200.10">
    <property type="entry name" value="Alpha carbonic anhydrase"/>
    <property type="match status" value="1"/>
</dbReference>
<comment type="similarity">
    <text evidence="1">Belongs to the alpha-carbonic anhydrase family.</text>
</comment>
<name>A0A098CYU9_9METZ</name>
<accession>A0A098CYU9</accession>
<evidence type="ECO:0000256" key="1">
    <source>
        <dbReference type="ARBA" id="ARBA00010718"/>
    </source>
</evidence>
<evidence type="ECO:0000313" key="4">
    <source>
        <dbReference type="EMBL" id="CEF71788.1"/>
    </source>
</evidence>
<protein>
    <submittedName>
        <fullName evidence="4">CA3 LcoCA3</fullName>
    </submittedName>
</protein>
<keyword evidence="2" id="KW-0732">Signal</keyword>
<sequence>MASIIGAICVLSAMLAVASGAGKSPPWNYDDRTQYGPSNWGNHPTTAACKDGTTQSPININKLSTSYRRGLPPLRFDFTNNNVAWKLRNDGHALSALPVNPYKAPTLSGGPLGNSIYRVYNYHLHFGSEYMPASEHSFNDRRTTGELHVVTYNTRYASIGDAIASKDFNALAVVGTLFHISDSQISHPGLLSTLFYSNNLTSPNDAAVVTVPMNNLVTNEIMEKYYMYPGSLTTPGCAETVQWLVLDTVAYVPTASIRDVTDLRSKQ</sequence>